<name>A0A928KUL5_9FIRM</name>
<dbReference type="EMBL" id="SVNY01000003">
    <property type="protein sequence ID" value="MBE6833231.1"/>
    <property type="molecule type" value="Genomic_DNA"/>
</dbReference>
<dbReference type="AlphaFoldDB" id="A0A928KUL5"/>
<evidence type="ECO:0000313" key="2">
    <source>
        <dbReference type="Proteomes" id="UP000754750"/>
    </source>
</evidence>
<reference evidence="1" key="1">
    <citation type="submission" date="2019-04" db="EMBL/GenBank/DDBJ databases">
        <title>Evolution of Biomass-Degrading Anaerobic Consortia Revealed by Metagenomics.</title>
        <authorList>
            <person name="Peng X."/>
        </authorList>
    </citation>
    <scope>NUCLEOTIDE SEQUENCE</scope>
    <source>
        <strain evidence="1">SIG551</strain>
    </source>
</reference>
<dbReference type="RefSeq" id="WP_020074338.1">
    <property type="nucleotide sequence ID" value="NZ_JBKWRC010000002.1"/>
</dbReference>
<proteinExistence type="predicted"/>
<organism evidence="1 2">
    <name type="scientific">Faecalispora sporosphaeroides</name>
    <dbReference type="NCBI Taxonomy" id="1549"/>
    <lineage>
        <taxon>Bacteria</taxon>
        <taxon>Bacillati</taxon>
        <taxon>Bacillota</taxon>
        <taxon>Clostridia</taxon>
        <taxon>Eubacteriales</taxon>
        <taxon>Oscillospiraceae</taxon>
        <taxon>Faecalispora</taxon>
    </lineage>
</organism>
<comment type="caution">
    <text evidence="1">The sequence shown here is derived from an EMBL/GenBank/DDBJ whole genome shotgun (WGS) entry which is preliminary data.</text>
</comment>
<dbReference type="Proteomes" id="UP000754750">
    <property type="component" value="Unassembled WGS sequence"/>
</dbReference>
<evidence type="ECO:0000313" key="1">
    <source>
        <dbReference type="EMBL" id="MBE6833231.1"/>
    </source>
</evidence>
<protein>
    <submittedName>
        <fullName evidence="1">Uncharacterized protein</fullName>
    </submittedName>
</protein>
<gene>
    <name evidence="1" type="ORF">E7512_06560</name>
</gene>
<sequence length="84" mass="9517">MQSNQSNQSNEKQVLLNLLAQRLGKRPEEIMQYAENGNLPALMQNMNPNDAATLQKILNDQQAIQKLISSPQAQDLMRRLNGQK</sequence>
<accession>A0A928KUL5</accession>